<sequence>MVKQGDIIKINFNPQVGHEQAGYRPAVIVSNDTFNKVTNLVLVCPITNSIDKFPLHIKLDNRTATTGIILCEHLKSLDITTRNYKIIEKLPEDILEKVVDIIFSEVEIE</sequence>
<gene>
    <name evidence="1" type="ORF">JCM16775_0425</name>
</gene>
<dbReference type="RefSeq" id="WP_026745320.1">
    <property type="nucleotide sequence ID" value="NZ_AP019823.1"/>
</dbReference>
<dbReference type="GO" id="GO:0003677">
    <property type="term" value="F:DNA binding"/>
    <property type="evidence" value="ECO:0007669"/>
    <property type="project" value="InterPro"/>
</dbReference>
<name>A0A510JHM8_9FUSO</name>
<dbReference type="GO" id="GO:0006402">
    <property type="term" value="P:mRNA catabolic process"/>
    <property type="evidence" value="ECO:0007669"/>
    <property type="project" value="TreeGrafter"/>
</dbReference>
<dbReference type="SUPFAM" id="SSF50118">
    <property type="entry name" value="Cell growth inhibitor/plasmid maintenance toxic component"/>
    <property type="match status" value="1"/>
</dbReference>
<evidence type="ECO:0000313" key="2">
    <source>
        <dbReference type="Proteomes" id="UP000321892"/>
    </source>
</evidence>
<evidence type="ECO:0000313" key="1">
    <source>
        <dbReference type="EMBL" id="BBM37735.1"/>
    </source>
</evidence>
<dbReference type="InterPro" id="IPR011067">
    <property type="entry name" value="Plasmid_toxin/cell-grow_inhib"/>
</dbReference>
<dbReference type="PANTHER" id="PTHR33988">
    <property type="entry name" value="ENDORIBONUCLEASE MAZF-RELATED"/>
    <property type="match status" value="1"/>
</dbReference>
<reference evidence="1 2" key="1">
    <citation type="submission" date="2019-07" db="EMBL/GenBank/DDBJ databases">
        <title>Complete Genome Sequence of Leptotrichia hofstadii Strain JCM16775.</title>
        <authorList>
            <person name="Watanabe S."/>
            <person name="Cui L."/>
        </authorList>
    </citation>
    <scope>NUCLEOTIDE SEQUENCE [LARGE SCALE GENOMIC DNA]</scope>
    <source>
        <strain evidence="1 2">JCM16775</strain>
    </source>
</reference>
<dbReference type="Proteomes" id="UP000321892">
    <property type="component" value="Chromosome"/>
</dbReference>
<dbReference type="PANTHER" id="PTHR33988:SF3">
    <property type="entry name" value="ENDORIBONUCLEASE TOXIN CHPB-RELATED"/>
    <property type="match status" value="1"/>
</dbReference>
<protein>
    <submittedName>
        <fullName evidence="1">Toxin-antitoxin system, toxin component, MazF family</fullName>
    </submittedName>
</protein>
<proteinExistence type="predicted"/>
<organism evidence="1 2">
    <name type="scientific">Leptotrichia hofstadii</name>
    <dbReference type="NCBI Taxonomy" id="157688"/>
    <lineage>
        <taxon>Bacteria</taxon>
        <taxon>Fusobacteriati</taxon>
        <taxon>Fusobacteriota</taxon>
        <taxon>Fusobacteriia</taxon>
        <taxon>Fusobacteriales</taxon>
        <taxon>Leptotrichiaceae</taxon>
        <taxon>Leptotrichia</taxon>
    </lineage>
</organism>
<dbReference type="OrthoDB" id="9808744at2"/>
<dbReference type="KEGG" id="lhf:JCM16775_0425"/>
<dbReference type="InterPro" id="IPR003477">
    <property type="entry name" value="PemK-like"/>
</dbReference>
<dbReference type="GO" id="GO:0016075">
    <property type="term" value="P:rRNA catabolic process"/>
    <property type="evidence" value="ECO:0007669"/>
    <property type="project" value="TreeGrafter"/>
</dbReference>
<dbReference type="Gene3D" id="2.30.30.110">
    <property type="match status" value="1"/>
</dbReference>
<dbReference type="EMBL" id="AP019823">
    <property type="protein sequence ID" value="BBM37735.1"/>
    <property type="molecule type" value="Genomic_DNA"/>
</dbReference>
<accession>A0A510JHM8</accession>
<dbReference type="Pfam" id="PF02452">
    <property type="entry name" value="PemK_toxin"/>
    <property type="match status" value="1"/>
</dbReference>
<dbReference type="GO" id="GO:0004521">
    <property type="term" value="F:RNA endonuclease activity"/>
    <property type="evidence" value="ECO:0007669"/>
    <property type="project" value="TreeGrafter"/>
</dbReference>
<keyword evidence="2" id="KW-1185">Reference proteome</keyword>
<dbReference type="AlphaFoldDB" id="A0A510JHM8"/>